<dbReference type="EMBL" id="CAJVPT010042833">
    <property type="protein sequence ID" value="CAG8730968.1"/>
    <property type="molecule type" value="Genomic_DNA"/>
</dbReference>
<evidence type="ECO:0000313" key="1">
    <source>
        <dbReference type="EMBL" id="CAG8730968.1"/>
    </source>
</evidence>
<accession>A0ACA9Q1W9</accession>
<protein>
    <submittedName>
        <fullName evidence="1">3540_t:CDS:1</fullName>
    </submittedName>
</protein>
<name>A0ACA9Q1W9_9GLOM</name>
<comment type="caution">
    <text evidence="1">The sequence shown here is derived from an EMBL/GenBank/DDBJ whole genome shotgun (WGS) entry which is preliminary data.</text>
</comment>
<proteinExistence type="predicted"/>
<sequence>MSLFYNNPFINETQREQAVKEAAAAIRTRQSLPESEQQSQHAIADRYGVPLSTVQNRLSGVVSKAQSNAAKAHFSTAESNLVVELILYMAERGFPLTKDRLEELANIILLAKHCGMGSLSEIIDTDALFTVNSELAATAPVVGKNWAKRWLLDYSDKIKEYKARHLDSVRANALNPASGKRSKALSSL</sequence>
<evidence type="ECO:0000313" key="2">
    <source>
        <dbReference type="Proteomes" id="UP000789525"/>
    </source>
</evidence>
<reference evidence="1" key="1">
    <citation type="submission" date="2021-06" db="EMBL/GenBank/DDBJ databases">
        <authorList>
            <person name="Kallberg Y."/>
            <person name="Tangrot J."/>
            <person name="Rosling A."/>
        </authorList>
    </citation>
    <scope>NUCLEOTIDE SEQUENCE</scope>
    <source>
        <strain evidence="1">CL356</strain>
    </source>
</reference>
<keyword evidence="2" id="KW-1185">Reference proteome</keyword>
<organism evidence="1 2">
    <name type="scientific">Acaulospora colombiana</name>
    <dbReference type="NCBI Taxonomy" id="27376"/>
    <lineage>
        <taxon>Eukaryota</taxon>
        <taxon>Fungi</taxon>
        <taxon>Fungi incertae sedis</taxon>
        <taxon>Mucoromycota</taxon>
        <taxon>Glomeromycotina</taxon>
        <taxon>Glomeromycetes</taxon>
        <taxon>Diversisporales</taxon>
        <taxon>Acaulosporaceae</taxon>
        <taxon>Acaulospora</taxon>
    </lineage>
</organism>
<gene>
    <name evidence="1" type="ORF">ACOLOM_LOCUS11634</name>
</gene>
<dbReference type="Proteomes" id="UP000789525">
    <property type="component" value="Unassembled WGS sequence"/>
</dbReference>